<dbReference type="PANTHER" id="PTHR47991">
    <property type="entry name" value="OXOGLUTARATE/IRON-DEPENDENT DIOXYGENASE"/>
    <property type="match status" value="1"/>
</dbReference>
<proteinExistence type="predicted"/>
<keyword evidence="2" id="KW-0408">Iron</keyword>
<protein>
    <submittedName>
        <fullName evidence="5">Oxoglutarate/iron-dependent dioxygenase</fullName>
    </submittedName>
</protein>
<dbReference type="SUPFAM" id="SSF51197">
    <property type="entry name" value="Clavaminate synthase-like"/>
    <property type="match status" value="1"/>
</dbReference>
<comment type="caution">
    <text evidence="5">The sequence shown here is derived from an EMBL/GenBank/DDBJ whole genome shotgun (WGS) entry which is preliminary data.</text>
</comment>
<feature type="domain" description="Isopenicillin N synthase-like Fe(2+) 2OG dioxygenase" evidence="3">
    <location>
        <begin position="152"/>
        <end position="189"/>
    </location>
</feature>
<keyword evidence="6" id="KW-1185">Reference proteome</keyword>
<keyword evidence="5" id="KW-0560">Oxidoreductase</keyword>
<evidence type="ECO:0000313" key="6">
    <source>
        <dbReference type="Proteomes" id="UP000188268"/>
    </source>
</evidence>
<dbReference type="Gene3D" id="2.60.120.330">
    <property type="entry name" value="B-lactam Antibiotic, Isopenicillin N Synthase, Chain"/>
    <property type="match status" value="2"/>
</dbReference>
<dbReference type="InterPro" id="IPR044861">
    <property type="entry name" value="IPNS-like_FE2OG_OXY"/>
</dbReference>
<dbReference type="GO" id="GO:0046872">
    <property type="term" value="F:metal ion binding"/>
    <property type="evidence" value="ECO:0007669"/>
    <property type="project" value="UniProtKB-KW"/>
</dbReference>
<accession>A0A1R3K7R2</accession>
<dbReference type="OMA" id="IFPPDIR"/>
<evidence type="ECO:0000259" key="4">
    <source>
        <dbReference type="Pfam" id="PF14226"/>
    </source>
</evidence>
<dbReference type="Pfam" id="PF03171">
    <property type="entry name" value="2OG-FeII_Oxy"/>
    <property type="match status" value="1"/>
</dbReference>
<evidence type="ECO:0000256" key="2">
    <source>
        <dbReference type="ARBA" id="ARBA00023004"/>
    </source>
</evidence>
<gene>
    <name evidence="5" type="ORF">CCACVL1_02559</name>
</gene>
<dbReference type="EMBL" id="AWWV01006131">
    <property type="protein sequence ID" value="OMP03104.1"/>
    <property type="molecule type" value="Genomic_DNA"/>
</dbReference>
<evidence type="ECO:0000256" key="1">
    <source>
        <dbReference type="ARBA" id="ARBA00022723"/>
    </source>
</evidence>
<keyword evidence="5" id="KW-0223">Dioxygenase</keyword>
<dbReference type="STRING" id="210143.A0A1R3K7R2"/>
<dbReference type="Proteomes" id="UP000188268">
    <property type="component" value="Unassembled WGS sequence"/>
</dbReference>
<evidence type="ECO:0000259" key="3">
    <source>
        <dbReference type="Pfam" id="PF03171"/>
    </source>
</evidence>
<organism evidence="5 6">
    <name type="scientific">Corchorus capsularis</name>
    <name type="common">Jute</name>
    <dbReference type="NCBI Taxonomy" id="210143"/>
    <lineage>
        <taxon>Eukaryota</taxon>
        <taxon>Viridiplantae</taxon>
        <taxon>Streptophyta</taxon>
        <taxon>Embryophyta</taxon>
        <taxon>Tracheophyta</taxon>
        <taxon>Spermatophyta</taxon>
        <taxon>Magnoliopsida</taxon>
        <taxon>eudicotyledons</taxon>
        <taxon>Gunneridae</taxon>
        <taxon>Pentapetalae</taxon>
        <taxon>rosids</taxon>
        <taxon>malvids</taxon>
        <taxon>Malvales</taxon>
        <taxon>Malvaceae</taxon>
        <taxon>Grewioideae</taxon>
        <taxon>Apeibeae</taxon>
        <taxon>Corchorus</taxon>
    </lineage>
</organism>
<dbReference type="OrthoDB" id="406156at2759"/>
<keyword evidence="1" id="KW-0479">Metal-binding</keyword>
<reference evidence="5 6" key="1">
    <citation type="submission" date="2013-09" db="EMBL/GenBank/DDBJ databases">
        <title>Corchorus capsularis genome sequencing.</title>
        <authorList>
            <person name="Alam M."/>
            <person name="Haque M.S."/>
            <person name="Islam M.S."/>
            <person name="Emdad E.M."/>
            <person name="Islam M.M."/>
            <person name="Ahmed B."/>
            <person name="Halim A."/>
            <person name="Hossen Q.M.M."/>
            <person name="Hossain M.Z."/>
            <person name="Ahmed R."/>
            <person name="Khan M.M."/>
            <person name="Islam R."/>
            <person name="Rashid M.M."/>
            <person name="Khan S.A."/>
            <person name="Rahman M.S."/>
            <person name="Alam M."/>
        </authorList>
    </citation>
    <scope>NUCLEOTIDE SEQUENCE [LARGE SCALE GENOMIC DNA]</scope>
    <source>
        <strain evidence="6">cv. CVL-1</strain>
        <tissue evidence="5">Whole seedling</tissue>
    </source>
</reference>
<evidence type="ECO:0000313" key="5">
    <source>
        <dbReference type="EMBL" id="OMP03104.1"/>
    </source>
</evidence>
<feature type="domain" description="Non-haem dioxygenase N-terminal" evidence="4">
    <location>
        <begin position="37"/>
        <end position="143"/>
    </location>
</feature>
<dbReference type="InterPro" id="IPR026992">
    <property type="entry name" value="DIOX_N"/>
</dbReference>
<dbReference type="GO" id="GO:0051213">
    <property type="term" value="F:dioxygenase activity"/>
    <property type="evidence" value="ECO:0007669"/>
    <property type="project" value="UniProtKB-KW"/>
</dbReference>
<dbReference type="Gramene" id="OMP03104">
    <property type="protein sequence ID" value="OMP03104"/>
    <property type="gene ID" value="CCACVL1_02559"/>
</dbReference>
<dbReference type="AlphaFoldDB" id="A0A1R3K7R2"/>
<dbReference type="Pfam" id="PF14226">
    <property type="entry name" value="DIOX_N"/>
    <property type="match status" value="1"/>
</dbReference>
<dbReference type="InterPro" id="IPR027443">
    <property type="entry name" value="IPNS-like_sf"/>
</dbReference>
<dbReference type="InterPro" id="IPR050295">
    <property type="entry name" value="Plant_2OG-oxidoreductases"/>
</dbReference>
<name>A0A1R3K7R2_COCAP</name>
<sequence length="239" mass="27344">MERLISSWYKDGSLPESYIFPPDIRPGKFDVPTCNKIPVIDLGNADNNLVEQLLKASQDFGMFQVVNHGVSEELLNDTRSVSKEFFEMPAEDRGSLISDDQDERKCKVVTGSLQYNTEKVHQWRDNLKHPCHPLEECIKSWPQNPTRYREVMAAYSIEVISNKKLKSAEHRVVTNSSEARTSVVFFIFPSSDSNIEPATSLVDETNPPLCRAFQSKEFMRNFYMQGEADLALQPFQLET</sequence>